<dbReference type="SUPFAM" id="SSF54523">
    <property type="entry name" value="Pili subunits"/>
    <property type="match status" value="1"/>
</dbReference>
<dbReference type="Proteomes" id="UP000663207">
    <property type="component" value="Chromosome"/>
</dbReference>
<proteinExistence type="predicted"/>
<dbReference type="RefSeq" id="WP_207380164.1">
    <property type="nucleotide sequence ID" value="NZ_CP071502.1"/>
</dbReference>
<gene>
    <name evidence="2" type="ORF">JYB85_16515</name>
</gene>
<keyword evidence="3" id="KW-1185">Reference proteome</keyword>
<name>A0ABX7QZ77_9GAMM</name>
<keyword evidence="1" id="KW-0812">Transmembrane</keyword>
<evidence type="ECO:0000313" key="3">
    <source>
        <dbReference type="Proteomes" id="UP000663207"/>
    </source>
</evidence>
<organism evidence="2 3">
    <name type="scientific">Shewanella sedimentimangrovi</name>
    <dbReference type="NCBI Taxonomy" id="2814293"/>
    <lineage>
        <taxon>Bacteria</taxon>
        <taxon>Pseudomonadati</taxon>
        <taxon>Pseudomonadota</taxon>
        <taxon>Gammaproteobacteria</taxon>
        <taxon>Alteromonadales</taxon>
        <taxon>Shewanellaceae</taxon>
        <taxon>Shewanella</taxon>
    </lineage>
</organism>
<feature type="transmembrane region" description="Helical" evidence="1">
    <location>
        <begin position="12"/>
        <end position="35"/>
    </location>
</feature>
<protein>
    <submittedName>
        <fullName evidence="2">Type II secretion system protein</fullName>
    </submittedName>
</protein>
<keyword evidence="1" id="KW-1133">Transmembrane helix</keyword>
<evidence type="ECO:0000313" key="2">
    <source>
        <dbReference type="EMBL" id="QSX36852.1"/>
    </source>
</evidence>
<sequence>MRQFKSSLGFTLVEMVTVIIILGVLVVGVSSFIIFGTRIFVESSAVDQVMAESRFALERMTRDVRQSLPGSLRLASGSDGSRSWQCLELVPVVSSSSYIVLPVFPDSASTTGTALLDSGSSRVASGQWLFVYPLTADEVYQAAAGDTGKRVALQDVSVSANELNLTFASAFRFVEASPRQRVYFATTALSYCFIQTLASGDISLWHYSNYSLLATQASPADMLSQGATESLMAQHIATASPLSLYGATLLNNAMVQLDLGFNVNGQVFSYQHQMQVINVP</sequence>
<keyword evidence="1" id="KW-0472">Membrane</keyword>
<evidence type="ECO:0000256" key="1">
    <source>
        <dbReference type="SAM" id="Phobius"/>
    </source>
</evidence>
<reference evidence="2 3" key="1">
    <citation type="submission" date="2021-03" db="EMBL/GenBank/DDBJ databases">
        <title>Novel species identification of genus Shewanella.</title>
        <authorList>
            <person name="Liu G."/>
            <person name="Zhang Q."/>
        </authorList>
    </citation>
    <scope>NUCLEOTIDE SEQUENCE [LARGE SCALE GENOMIC DNA]</scope>
    <source>
        <strain evidence="2 3">FJAT-52962</strain>
    </source>
</reference>
<dbReference type="InterPro" id="IPR012902">
    <property type="entry name" value="N_methyl_site"/>
</dbReference>
<dbReference type="EMBL" id="CP071502">
    <property type="protein sequence ID" value="QSX36852.1"/>
    <property type="molecule type" value="Genomic_DNA"/>
</dbReference>
<dbReference type="NCBIfam" id="TIGR02532">
    <property type="entry name" value="IV_pilin_GFxxxE"/>
    <property type="match status" value="1"/>
</dbReference>
<accession>A0ABX7QZ77</accession>
<dbReference type="InterPro" id="IPR045584">
    <property type="entry name" value="Pilin-like"/>
</dbReference>